<reference evidence="5" key="1">
    <citation type="submission" date="2023-06" db="EMBL/GenBank/DDBJ databases">
        <authorList>
            <person name="Kurt Z."/>
        </authorList>
    </citation>
    <scope>NUCLEOTIDE SEQUENCE</scope>
</reference>
<reference evidence="6 7" key="2">
    <citation type="submission" date="2024-07" db="EMBL/GenBank/DDBJ databases">
        <authorList>
            <person name="Akdeniz Z."/>
        </authorList>
    </citation>
    <scope>NUCLEOTIDE SEQUENCE [LARGE SCALE GENOMIC DNA]</scope>
</reference>
<keyword evidence="2" id="KW-0235">DNA replication</keyword>
<dbReference type="SUPFAM" id="SSF158573">
    <property type="entry name" value="GINS helical bundle-like"/>
    <property type="match status" value="1"/>
</dbReference>
<dbReference type="EMBL" id="CAXDID020000166">
    <property type="protein sequence ID" value="CAL6045819.1"/>
    <property type="molecule type" value="Genomic_DNA"/>
</dbReference>
<comment type="caution">
    <text evidence="5">The sequence shown here is derived from an EMBL/GenBank/DDBJ whole genome shotgun (WGS) entry which is preliminary data.</text>
</comment>
<dbReference type="Proteomes" id="UP001642409">
    <property type="component" value="Unassembled WGS sequence"/>
</dbReference>
<evidence type="ECO:0000313" key="5">
    <source>
        <dbReference type="EMBL" id="CAI9958304.1"/>
    </source>
</evidence>
<proteinExistence type="predicted"/>
<evidence type="ECO:0000313" key="6">
    <source>
        <dbReference type="EMBL" id="CAL6045819.1"/>
    </source>
</evidence>
<evidence type="ECO:0000313" key="7">
    <source>
        <dbReference type="Proteomes" id="UP001642409"/>
    </source>
</evidence>
<evidence type="ECO:0000256" key="3">
    <source>
        <dbReference type="ARBA" id="ARBA00023242"/>
    </source>
</evidence>
<keyword evidence="7" id="KW-1185">Reference proteome</keyword>
<protein>
    <submittedName>
        <fullName evidence="6">GINS</fullName>
    </submittedName>
    <submittedName>
        <fullName evidence="5">Helical bundle-like domain superfamily</fullName>
    </submittedName>
</protein>
<name>A0AA86QFE4_9EUKA</name>
<keyword evidence="3" id="KW-0539">Nucleus</keyword>
<dbReference type="EMBL" id="CATOUU010000905">
    <property type="protein sequence ID" value="CAI9958304.1"/>
    <property type="molecule type" value="Genomic_DNA"/>
</dbReference>
<dbReference type="InterPro" id="IPR036224">
    <property type="entry name" value="GINS_bundle-like_dom_sf"/>
</dbReference>
<comment type="subcellular location">
    <subcellularLocation>
        <location evidence="1">Nucleus</location>
    </subcellularLocation>
</comment>
<dbReference type="GO" id="GO:0006260">
    <property type="term" value="P:DNA replication"/>
    <property type="evidence" value="ECO:0007669"/>
    <property type="project" value="UniProtKB-KW"/>
</dbReference>
<organism evidence="5">
    <name type="scientific">Hexamita inflata</name>
    <dbReference type="NCBI Taxonomy" id="28002"/>
    <lineage>
        <taxon>Eukaryota</taxon>
        <taxon>Metamonada</taxon>
        <taxon>Diplomonadida</taxon>
        <taxon>Hexamitidae</taxon>
        <taxon>Hexamitinae</taxon>
        <taxon>Hexamita</taxon>
    </lineage>
</organism>
<evidence type="ECO:0000259" key="4">
    <source>
        <dbReference type="Pfam" id="PF05916"/>
    </source>
</evidence>
<evidence type="ECO:0000256" key="2">
    <source>
        <dbReference type="ARBA" id="ARBA00022705"/>
    </source>
</evidence>
<gene>
    <name evidence="6" type="ORF">HINF_LOCUS41407</name>
    <name evidence="5" type="ORF">HINF_LOCUS45949</name>
</gene>
<evidence type="ECO:0000256" key="1">
    <source>
        <dbReference type="ARBA" id="ARBA00004123"/>
    </source>
</evidence>
<dbReference type="Gene3D" id="1.20.58.1030">
    <property type="match status" value="1"/>
</dbReference>
<dbReference type="InterPro" id="IPR021151">
    <property type="entry name" value="GINS_A"/>
</dbReference>
<accession>A0AA86QFE4</accession>
<dbReference type="GO" id="GO:0005634">
    <property type="term" value="C:nucleus"/>
    <property type="evidence" value="ECO:0007669"/>
    <property type="project" value="UniProtKB-SubCell"/>
</dbReference>
<sequence length="207" mass="24513">MNRLAESSNSSMHEEQQQTEQMKPEAAFLLFKTLISNEMNIPDITMYAQNLVDIQLNYLETPIPKNQLANQAVQSQKNRIKYYLSEYHRIRLQKINKNILIDQSKLSHFELAYLQEYKQLFSDMFEKKVFKQVEQATKSSFVEYARKQYAQDQENKLIQSDKICVVRIDEDCDISGIRCYAGETRMFKWSQIRESKAYLTNQIVILK</sequence>
<feature type="domain" description="GINS subunit" evidence="4">
    <location>
        <begin position="75"/>
        <end position="126"/>
    </location>
</feature>
<dbReference type="AlphaFoldDB" id="A0AA86QFE4"/>
<dbReference type="Pfam" id="PF05916">
    <property type="entry name" value="Sld5"/>
    <property type="match status" value="1"/>
</dbReference>